<gene>
    <name evidence="3" type="ORF">CE154_001785</name>
</gene>
<dbReference type="InterPro" id="IPR042100">
    <property type="entry name" value="Bug_dom1"/>
</dbReference>
<dbReference type="PROSITE" id="PS51318">
    <property type="entry name" value="TAT"/>
    <property type="match status" value="1"/>
</dbReference>
<sequence>MQSWNFNGRRGWLKQAAACAAALCAPMARAANPPAWPAKPVSLIVPFPAGGPIDALMRALAHALSAPGNASVVVLNQPGASGTLGPTTMARAAADGATLAVITPSVFRLPHVQKVGYDPLKDFSYIAGLTSFAYAVSVSAESRWKSLAEVVAHAKANPGRLNVAVVGTGLGYIATHHWQKKAGISVNPVSFKGGADAMVALLGGHVDLMFEAGWGAMAQAGKVRLLAAADTQRLPGWPDLPTMAELGYDVSVQSVIGIAGPKNMDPALVTAIQDAVLRASGDEKYQRALATESMPSRPMNAREYTDYAVRQFAAERDNARELGLANQ</sequence>
<comment type="caution">
    <text evidence="3">The sequence shown here is derived from an EMBL/GenBank/DDBJ whole genome shotgun (WGS) entry which is preliminary data.</text>
</comment>
<dbReference type="Pfam" id="PF03401">
    <property type="entry name" value="TctC"/>
    <property type="match status" value="1"/>
</dbReference>
<dbReference type="PANTHER" id="PTHR42928">
    <property type="entry name" value="TRICARBOXYLATE-BINDING PROTEIN"/>
    <property type="match status" value="1"/>
</dbReference>
<evidence type="ECO:0000313" key="4">
    <source>
        <dbReference type="Proteomes" id="UP000216225"/>
    </source>
</evidence>
<accession>A0A420KEZ9</accession>
<feature type="signal peptide" evidence="2">
    <location>
        <begin position="1"/>
        <end position="30"/>
    </location>
</feature>
<dbReference type="InterPro" id="IPR005064">
    <property type="entry name" value="BUG"/>
</dbReference>
<proteinExistence type="inferred from homology"/>
<dbReference type="Gene3D" id="3.40.190.150">
    <property type="entry name" value="Bordetella uptake gene, domain 1"/>
    <property type="match status" value="1"/>
</dbReference>
<dbReference type="SUPFAM" id="SSF53850">
    <property type="entry name" value="Periplasmic binding protein-like II"/>
    <property type="match status" value="1"/>
</dbReference>
<reference evidence="3 4" key="1">
    <citation type="submission" date="2018-09" db="EMBL/GenBank/DDBJ databases">
        <title>Genome comparison of Alicycliphilus sp. BQ1, a polyurethanolytic bacterium, with its closest phylogenetic relatives Alicycliphilus denitrificans BC and K601, unable to attack polyurethane.</title>
        <authorList>
            <person name="Loza-Tavera H."/>
            <person name="Lozano L."/>
            <person name="Cevallos M."/>
            <person name="Maya-Lucas O."/>
            <person name="Garcia-Mena J."/>
            <person name="Hernandez J."/>
        </authorList>
    </citation>
    <scope>NUCLEOTIDE SEQUENCE [LARGE SCALE GENOMIC DNA]</scope>
    <source>
        <strain evidence="3 4">BQ1</strain>
    </source>
</reference>
<comment type="similarity">
    <text evidence="1">Belongs to the UPF0065 (bug) family.</text>
</comment>
<keyword evidence="2" id="KW-0732">Signal</keyword>
<dbReference type="RefSeq" id="WP_094434646.1">
    <property type="nucleotide sequence ID" value="NZ_NKDB02000001.1"/>
</dbReference>
<dbReference type="Proteomes" id="UP000216225">
    <property type="component" value="Unassembled WGS sequence"/>
</dbReference>
<evidence type="ECO:0000256" key="1">
    <source>
        <dbReference type="ARBA" id="ARBA00006987"/>
    </source>
</evidence>
<feature type="chain" id="PRO_5018976620" evidence="2">
    <location>
        <begin position="31"/>
        <end position="327"/>
    </location>
</feature>
<name>A0A420KEZ9_9BURK</name>
<dbReference type="AlphaFoldDB" id="A0A420KEZ9"/>
<dbReference type="EMBL" id="NKDB02000001">
    <property type="protein sequence ID" value="RKJ98524.1"/>
    <property type="molecule type" value="Genomic_DNA"/>
</dbReference>
<evidence type="ECO:0000313" key="3">
    <source>
        <dbReference type="EMBL" id="RKJ98524.1"/>
    </source>
</evidence>
<dbReference type="Gene3D" id="3.40.190.10">
    <property type="entry name" value="Periplasmic binding protein-like II"/>
    <property type="match status" value="1"/>
</dbReference>
<organism evidence="3 4">
    <name type="scientific">Alicycliphilus denitrificans</name>
    <dbReference type="NCBI Taxonomy" id="179636"/>
    <lineage>
        <taxon>Bacteria</taxon>
        <taxon>Pseudomonadati</taxon>
        <taxon>Pseudomonadota</taxon>
        <taxon>Betaproteobacteria</taxon>
        <taxon>Burkholderiales</taxon>
        <taxon>Comamonadaceae</taxon>
        <taxon>Alicycliphilus</taxon>
    </lineage>
</organism>
<protein>
    <submittedName>
        <fullName evidence="3">Tripartite tricarboxylate transporter substrate binding protein</fullName>
    </submittedName>
</protein>
<evidence type="ECO:0000256" key="2">
    <source>
        <dbReference type="SAM" id="SignalP"/>
    </source>
</evidence>
<dbReference type="PANTHER" id="PTHR42928:SF5">
    <property type="entry name" value="BLR1237 PROTEIN"/>
    <property type="match status" value="1"/>
</dbReference>
<dbReference type="PIRSF" id="PIRSF017082">
    <property type="entry name" value="YflP"/>
    <property type="match status" value="1"/>
</dbReference>
<dbReference type="InterPro" id="IPR006311">
    <property type="entry name" value="TAT_signal"/>
</dbReference>
<dbReference type="CDD" id="cd07012">
    <property type="entry name" value="PBP2_Bug_TTT"/>
    <property type="match status" value="1"/>
</dbReference>